<dbReference type="PANTHER" id="PTHR23502:SF151">
    <property type="entry name" value="MAJOR FACILITATOR SUPERFAMILY (MFS) PROFILE DOMAIN-CONTAINING PROTEIN"/>
    <property type="match status" value="1"/>
</dbReference>
<keyword evidence="2 5" id="KW-0812">Transmembrane</keyword>
<feature type="transmembrane region" description="Helical" evidence="5">
    <location>
        <begin position="480"/>
        <end position="500"/>
    </location>
</feature>
<keyword evidence="4 5" id="KW-0472">Membrane</keyword>
<gene>
    <name evidence="7" type="ORF">UCRNP2_6500</name>
</gene>
<protein>
    <submittedName>
        <fullName evidence="7">Putative mfs multidrug protein</fullName>
    </submittedName>
</protein>
<name>R1G5P2_BOTPV</name>
<feature type="transmembrane region" description="Helical" evidence="5">
    <location>
        <begin position="274"/>
        <end position="292"/>
    </location>
</feature>
<dbReference type="AlphaFoldDB" id="R1G5P2"/>
<feature type="domain" description="Major facilitator superfamily (MFS) profile" evidence="6">
    <location>
        <begin position="1"/>
        <end position="393"/>
    </location>
</feature>
<sequence>MLWSAIGDSVGRRPLYLATLTIYLGACLGLSLCSTYSSVMALRALQAAGSASTTAIGAGLIGDLVHASRRGQFMGNYSALAGFATAFGPVLGGVFAQYTGWHGIFFFLLGLAASLLALVALLVPETMRSIVGDGSVAPPRYLRPPLLWLDAPKTPPTETQSLPRKPFKVDIVATLRLLMEPEVLCSVMFTGVCYTVWQMSMVATASLYSERYGLTELYIGLTYISNGTGSLCASVLTGKVLNLEYARQLAREKEQLGGHVREVQHIERARIRPMIIPTVLFIASVVAFGWVIEYHVHIVVSITLAFFVGGLDTCILATFSLKATLVVDLFQRQSFSVTACLNLSRCLVAAAGTAAIQPMIRAIGVGWAFTFSMFIVRNLSGAFPSIGTTPYTMASQTEKDTVKGAEEGLGVQNDPSDDIAKGETLKIAVDIVQAEHQYTDEQYAALLRKIDWWLLPLMWVCYGLTTVFYLSYLAFSFPGLIVLCIAFSTNFATIATLRCLQGLFECTISPAFLLITGSFYTAREHTMRAIIWGTANAGMGVLTELINYGIGRHAEAHAGGVAAWKGVSFFLGALTVVLSGLAFAVLGTPREVRWLSGEEKRMAVARVVRNQTGSDGQKRPEWKWDQVGFPRPADADECSGADLVLLGQGEDDV</sequence>
<evidence type="ECO:0000256" key="4">
    <source>
        <dbReference type="ARBA" id="ARBA00023136"/>
    </source>
</evidence>
<dbReference type="eggNOG" id="KOG2533">
    <property type="taxonomic scope" value="Eukaryota"/>
</dbReference>
<dbReference type="Pfam" id="PF07690">
    <property type="entry name" value="MFS_1"/>
    <property type="match status" value="1"/>
</dbReference>
<dbReference type="PANTHER" id="PTHR23502">
    <property type="entry name" value="MAJOR FACILITATOR SUPERFAMILY"/>
    <property type="match status" value="1"/>
</dbReference>
<dbReference type="SUPFAM" id="SSF103473">
    <property type="entry name" value="MFS general substrate transporter"/>
    <property type="match status" value="2"/>
</dbReference>
<dbReference type="Proteomes" id="UP000013521">
    <property type="component" value="Unassembled WGS sequence"/>
</dbReference>
<evidence type="ECO:0000256" key="3">
    <source>
        <dbReference type="ARBA" id="ARBA00022989"/>
    </source>
</evidence>
<proteinExistence type="predicted"/>
<evidence type="ECO:0000256" key="2">
    <source>
        <dbReference type="ARBA" id="ARBA00022692"/>
    </source>
</evidence>
<dbReference type="KEGG" id="npa:UCRNP2_6500"/>
<dbReference type="InterPro" id="IPR020846">
    <property type="entry name" value="MFS_dom"/>
</dbReference>
<dbReference type="EMBL" id="KB916400">
    <property type="protein sequence ID" value="EOD46770.1"/>
    <property type="molecule type" value="Genomic_DNA"/>
</dbReference>
<evidence type="ECO:0000313" key="7">
    <source>
        <dbReference type="EMBL" id="EOD46770.1"/>
    </source>
</evidence>
<reference evidence="8" key="1">
    <citation type="journal article" date="2013" name="Genome Announc.">
        <title>Draft genome sequence of Neofusicoccum parvum isolate UCR-NP2, a fungal vascular pathogen associated with grapevine cankers.</title>
        <authorList>
            <person name="Blanco-Ulate B."/>
            <person name="Rolshausen P."/>
            <person name="Cantu D."/>
        </authorList>
    </citation>
    <scope>NUCLEOTIDE SEQUENCE [LARGE SCALE GENOMIC DNA]</scope>
    <source>
        <strain evidence="8">UCR-NP2</strain>
    </source>
</reference>
<evidence type="ECO:0000256" key="1">
    <source>
        <dbReference type="ARBA" id="ARBA00004141"/>
    </source>
</evidence>
<organism evidence="7 8">
    <name type="scientific">Botryosphaeria parva (strain UCR-NP2)</name>
    <name type="common">Grapevine canker fungus</name>
    <name type="synonym">Neofusicoccum parvum</name>
    <dbReference type="NCBI Taxonomy" id="1287680"/>
    <lineage>
        <taxon>Eukaryota</taxon>
        <taxon>Fungi</taxon>
        <taxon>Dikarya</taxon>
        <taxon>Ascomycota</taxon>
        <taxon>Pezizomycotina</taxon>
        <taxon>Dothideomycetes</taxon>
        <taxon>Dothideomycetes incertae sedis</taxon>
        <taxon>Botryosphaeriales</taxon>
        <taxon>Botryosphaeriaceae</taxon>
        <taxon>Neofusicoccum</taxon>
    </lineage>
</organism>
<feature type="transmembrane region" description="Helical" evidence="5">
    <location>
        <begin position="333"/>
        <end position="352"/>
    </location>
</feature>
<feature type="transmembrane region" description="Helical" evidence="5">
    <location>
        <begin position="15"/>
        <end position="39"/>
    </location>
</feature>
<feature type="transmembrane region" description="Helical" evidence="5">
    <location>
        <begin position="529"/>
        <end position="550"/>
    </location>
</feature>
<dbReference type="HOGENOM" id="CLU_419750_0_0_1"/>
<accession>R1G5P2</accession>
<feature type="transmembrane region" description="Helical" evidence="5">
    <location>
        <begin position="452"/>
        <end position="474"/>
    </location>
</feature>
<dbReference type="InterPro" id="IPR036259">
    <property type="entry name" value="MFS_trans_sf"/>
</dbReference>
<dbReference type="PROSITE" id="PS50850">
    <property type="entry name" value="MFS"/>
    <property type="match status" value="1"/>
</dbReference>
<feature type="transmembrane region" description="Helical" evidence="5">
    <location>
        <begin position="298"/>
        <end position="321"/>
    </location>
</feature>
<dbReference type="eggNOG" id="KOG0255">
    <property type="taxonomic scope" value="Eukaryota"/>
</dbReference>
<feature type="transmembrane region" description="Helical" evidence="5">
    <location>
        <begin position="77"/>
        <end position="98"/>
    </location>
</feature>
<evidence type="ECO:0000256" key="5">
    <source>
        <dbReference type="SAM" id="Phobius"/>
    </source>
</evidence>
<feature type="transmembrane region" description="Helical" evidence="5">
    <location>
        <begin position="562"/>
        <end position="586"/>
    </location>
</feature>
<evidence type="ECO:0000313" key="8">
    <source>
        <dbReference type="Proteomes" id="UP000013521"/>
    </source>
</evidence>
<dbReference type="Gene3D" id="1.20.1250.20">
    <property type="entry name" value="MFS general substrate transporter like domains"/>
    <property type="match status" value="2"/>
</dbReference>
<dbReference type="GO" id="GO:0022857">
    <property type="term" value="F:transmembrane transporter activity"/>
    <property type="evidence" value="ECO:0007669"/>
    <property type="project" value="InterPro"/>
</dbReference>
<dbReference type="GO" id="GO:0005886">
    <property type="term" value="C:plasma membrane"/>
    <property type="evidence" value="ECO:0007669"/>
    <property type="project" value="TreeGrafter"/>
</dbReference>
<feature type="transmembrane region" description="Helical" evidence="5">
    <location>
        <begin position="104"/>
        <end position="123"/>
    </location>
</feature>
<dbReference type="OrthoDB" id="2441642at2759"/>
<comment type="subcellular location">
    <subcellularLocation>
        <location evidence="1">Membrane</location>
        <topology evidence="1">Multi-pass membrane protein</topology>
    </subcellularLocation>
</comment>
<keyword evidence="3 5" id="KW-1133">Transmembrane helix</keyword>
<evidence type="ECO:0000259" key="6">
    <source>
        <dbReference type="PROSITE" id="PS50850"/>
    </source>
</evidence>
<dbReference type="InterPro" id="IPR011701">
    <property type="entry name" value="MFS"/>
</dbReference>